<dbReference type="PANTHER" id="PTHR24300">
    <property type="entry name" value="CYTOCHROME P450 508A4-RELATED"/>
    <property type="match status" value="1"/>
</dbReference>
<evidence type="ECO:0000256" key="12">
    <source>
        <dbReference type="ARBA" id="ARBA00023033"/>
    </source>
</evidence>
<dbReference type="FunFam" id="1.10.630.10:FF:000238">
    <property type="entry name" value="Cytochrome P450 2A6"/>
    <property type="match status" value="1"/>
</dbReference>
<dbReference type="SUPFAM" id="SSF48264">
    <property type="entry name" value="Cytochrome P450"/>
    <property type="match status" value="1"/>
</dbReference>
<name>A0A226EIC2_FOLCA</name>
<keyword evidence="8" id="KW-0256">Endoplasmic reticulum</keyword>
<evidence type="ECO:0000256" key="8">
    <source>
        <dbReference type="ARBA" id="ARBA00022824"/>
    </source>
</evidence>
<keyword evidence="10" id="KW-0560">Oxidoreductase</keyword>
<comment type="caution">
    <text evidence="14">The sequence shown here is derived from an EMBL/GenBank/DDBJ whole genome shotgun (WGS) entry which is preliminary data.</text>
</comment>
<dbReference type="OMA" id="ICGITMS"/>
<dbReference type="InterPro" id="IPR002401">
    <property type="entry name" value="Cyt_P450_E_grp-I"/>
</dbReference>
<reference evidence="14 15" key="1">
    <citation type="submission" date="2015-12" db="EMBL/GenBank/DDBJ databases">
        <title>The genome of Folsomia candida.</title>
        <authorList>
            <person name="Faddeeva A."/>
            <person name="Derks M.F."/>
            <person name="Anvar Y."/>
            <person name="Smit S."/>
            <person name="Van Straalen N."/>
            <person name="Roelofs D."/>
        </authorList>
    </citation>
    <scope>NUCLEOTIDE SEQUENCE [LARGE SCALE GENOMIC DNA]</scope>
    <source>
        <strain evidence="14 15">VU population</strain>
        <tissue evidence="14">Whole body</tissue>
    </source>
</reference>
<evidence type="ECO:0000256" key="4">
    <source>
        <dbReference type="ARBA" id="ARBA00004406"/>
    </source>
</evidence>
<keyword evidence="7" id="KW-0479">Metal-binding</keyword>
<evidence type="ECO:0000313" key="15">
    <source>
        <dbReference type="Proteomes" id="UP000198287"/>
    </source>
</evidence>
<keyword evidence="12" id="KW-0503">Monooxygenase</keyword>
<evidence type="ECO:0000256" key="11">
    <source>
        <dbReference type="ARBA" id="ARBA00023004"/>
    </source>
</evidence>
<evidence type="ECO:0000256" key="13">
    <source>
        <dbReference type="ARBA" id="ARBA00023136"/>
    </source>
</evidence>
<dbReference type="EMBL" id="LNIX01000003">
    <property type="protein sequence ID" value="OXA57199.1"/>
    <property type="molecule type" value="Genomic_DNA"/>
</dbReference>
<dbReference type="GO" id="GO:0005789">
    <property type="term" value="C:endoplasmic reticulum membrane"/>
    <property type="evidence" value="ECO:0007669"/>
    <property type="project" value="UniProtKB-SubCell"/>
</dbReference>
<evidence type="ECO:0000313" key="14">
    <source>
        <dbReference type="EMBL" id="OXA57199.1"/>
    </source>
</evidence>
<dbReference type="STRING" id="158441.A0A226EIC2"/>
<comment type="cofactor">
    <cofactor evidence="1">
        <name>heme</name>
        <dbReference type="ChEBI" id="CHEBI:30413"/>
    </cofactor>
</comment>
<dbReference type="PANTHER" id="PTHR24300:SF413">
    <property type="entry name" value="CYTOCHROME P450 18A1"/>
    <property type="match status" value="1"/>
</dbReference>
<evidence type="ECO:0000256" key="3">
    <source>
        <dbReference type="ARBA" id="ARBA00004174"/>
    </source>
</evidence>
<keyword evidence="6" id="KW-0349">Heme</keyword>
<evidence type="ECO:0000256" key="9">
    <source>
        <dbReference type="ARBA" id="ARBA00022848"/>
    </source>
</evidence>
<dbReference type="AlphaFoldDB" id="A0A226EIC2"/>
<evidence type="ECO:0000256" key="7">
    <source>
        <dbReference type="ARBA" id="ARBA00022723"/>
    </source>
</evidence>
<dbReference type="InterPro" id="IPR001128">
    <property type="entry name" value="Cyt_P450"/>
</dbReference>
<keyword evidence="11" id="KW-0408">Iron</keyword>
<accession>A0A226EIC2</accession>
<dbReference type="PRINTS" id="PR00463">
    <property type="entry name" value="EP450I"/>
</dbReference>
<comment type="function">
    <text evidence="2">May be involved in the metabolism of insect hormones and in the breakdown of synthetic insecticides.</text>
</comment>
<evidence type="ECO:0000256" key="5">
    <source>
        <dbReference type="ARBA" id="ARBA00010617"/>
    </source>
</evidence>
<evidence type="ECO:0000256" key="1">
    <source>
        <dbReference type="ARBA" id="ARBA00001971"/>
    </source>
</evidence>
<protein>
    <submittedName>
        <fullName evidence="14">Cytochrome P450 18a1</fullName>
    </submittedName>
</protein>
<dbReference type="GO" id="GO:0005506">
    <property type="term" value="F:iron ion binding"/>
    <property type="evidence" value="ECO:0007669"/>
    <property type="project" value="InterPro"/>
</dbReference>
<evidence type="ECO:0000256" key="6">
    <source>
        <dbReference type="ARBA" id="ARBA00022617"/>
    </source>
</evidence>
<keyword evidence="9" id="KW-0492">Microsome</keyword>
<organism evidence="14 15">
    <name type="scientific">Folsomia candida</name>
    <name type="common">Springtail</name>
    <dbReference type="NCBI Taxonomy" id="158441"/>
    <lineage>
        <taxon>Eukaryota</taxon>
        <taxon>Metazoa</taxon>
        <taxon>Ecdysozoa</taxon>
        <taxon>Arthropoda</taxon>
        <taxon>Hexapoda</taxon>
        <taxon>Collembola</taxon>
        <taxon>Entomobryomorpha</taxon>
        <taxon>Isotomoidea</taxon>
        <taxon>Isotomidae</taxon>
        <taxon>Proisotominae</taxon>
        <taxon>Folsomia</taxon>
    </lineage>
</organism>
<dbReference type="Proteomes" id="UP000198287">
    <property type="component" value="Unassembled WGS sequence"/>
</dbReference>
<evidence type="ECO:0000256" key="10">
    <source>
        <dbReference type="ARBA" id="ARBA00023002"/>
    </source>
</evidence>
<comment type="subcellular location">
    <subcellularLocation>
        <location evidence="4">Endoplasmic reticulum membrane</location>
        <topology evidence="4">Peripheral membrane protein</topology>
    </subcellularLocation>
    <subcellularLocation>
        <location evidence="3">Microsome membrane</location>
        <topology evidence="3">Peripheral membrane protein</topology>
    </subcellularLocation>
</comment>
<dbReference type="Pfam" id="PF00067">
    <property type="entry name" value="p450"/>
    <property type="match status" value="1"/>
</dbReference>
<dbReference type="GO" id="GO:0016712">
    <property type="term" value="F:oxidoreductase activity, acting on paired donors, with incorporation or reduction of molecular oxygen, reduced flavin or flavoprotein as one donor, and incorporation of one atom of oxygen"/>
    <property type="evidence" value="ECO:0007669"/>
    <property type="project" value="TreeGrafter"/>
</dbReference>
<dbReference type="GO" id="GO:0020037">
    <property type="term" value="F:heme binding"/>
    <property type="evidence" value="ECO:0007669"/>
    <property type="project" value="InterPro"/>
</dbReference>
<gene>
    <name evidence="14" type="ORF">Fcan01_08545</name>
</gene>
<dbReference type="InterPro" id="IPR036396">
    <property type="entry name" value="Cyt_P450_sf"/>
</dbReference>
<sequence>MLIFSKAVSLLMGSELCWTLVSFLLVLALVRVVQLVLYLRKLPPGPWGVPFLGFLPFLNGIPHLQFNDMSKKYGSTFSARLGNQLLVVLSDYKSIRKAFRKEAFSGRPENEISAIIEGYGVVNVDGKLWKEQRKFLHEQLRRFGMKQVGAGKEQLEARIMNEVSHFLAQLSEEPVGSPLSLNNALTLSFSNMICSLLMSVRFSRNDPRFKRFMGLIEEGFQLCTSTGASNFIPCLRHLPRLQALNVKIQAVRIQNRDEMSEFFRDIVEQHKETFDPSDIRDVVDTYLLEIEIAKQEGRDMELFHGKDADRQIYQILGDLYSAGMETTKTTMNWAVLYMLHYPDILKKVQNELDEVVGRNRLPSLEDLANLPYTEATLLEVFRRACIVPLGTTHSTTTDVMLDGFLIPKNSQVIPLIYAVHMDPTLWSEPEKFDPTRFLNAKGRVVKPEFYIPARDAACVSLFLFFTSLLHVFDIEPVQGATLPDLVGKSAVTIIPDEYELCMKPRNLELLNNSVKCDQSNNAAPNVANSEKRNIGQH</sequence>
<dbReference type="GO" id="GO:0008395">
    <property type="term" value="F:steroid hydroxylase activity"/>
    <property type="evidence" value="ECO:0007669"/>
    <property type="project" value="TreeGrafter"/>
</dbReference>
<dbReference type="GO" id="GO:0006082">
    <property type="term" value="P:organic acid metabolic process"/>
    <property type="evidence" value="ECO:0007669"/>
    <property type="project" value="TreeGrafter"/>
</dbReference>
<evidence type="ECO:0000256" key="2">
    <source>
        <dbReference type="ARBA" id="ARBA00003690"/>
    </source>
</evidence>
<dbReference type="Gene3D" id="1.10.630.10">
    <property type="entry name" value="Cytochrome P450"/>
    <property type="match status" value="1"/>
</dbReference>
<dbReference type="GO" id="GO:0006805">
    <property type="term" value="P:xenobiotic metabolic process"/>
    <property type="evidence" value="ECO:0007669"/>
    <property type="project" value="TreeGrafter"/>
</dbReference>
<keyword evidence="15" id="KW-1185">Reference proteome</keyword>
<comment type="similarity">
    <text evidence="5">Belongs to the cytochrome P450 family.</text>
</comment>
<proteinExistence type="inferred from homology"/>
<dbReference type="OrthoDB" id="1055148at2759"/>
<dbReference type="InterPro" id="IPR050182">
    <property type="entry name" value="Cytochrome_P450_fam2"/>
</dbReference>
<keyword evidence="13" id="KW-0472">Membrane</keyword>